<accession>A0A1H0QKS5</accession>
<dbReference type="SUPFAM" id="SSF53474">
    <property type="entry name" value="alpha/beta-Hydrolases"/>
    <property type="match status" value="1"/>
</dbReference>
<organism evidence="8 9">
    <name type="scientific">Nakamurella panacisegetis</name>
    <dbReference type="NCBI Taxonomy" id="1090615"/>
    <lineage>
        <taxon>Bacteria</taxon>
        <taxon>Bacillati</taxon>
        <taxon>Actinomycetota</taxon>
        <taxon>Actinomycetes</taxon>
        <taxon>Nakamurellales</taxon>
        <taxon>Nakamurellaceae</taxon>
        <taxon>Nakamurella</taxon>
    </lineage>
</organism>
<evidence type="ECO:0000256" key="3">
    <source>
        <dbReference type="ARBA" id="ARBA00022801"/>
    </source>
</evidence>
<dbReference type="PANTHER" id="PTHR43248:SF29">
    <property type="entry name" value="TRIPEPTIDYL AMINOPEPTIDASE"/>
    <property type="match status" value="1"/>
</dbReference>
<protein>
    <submittedName>
        <fullName evidence="8">TAP-like protein</fullName>
    </submittedName>
</protein>
<evidence type="ECO:0000313" key="8">
    <source>
        <dbReference type="EMBL" id="SDP17336.1"/>
    </source>
</evidence>
<dbReference type="OrthoDB" id="5166357at2"/>
<feature type="domain" description="Peptidase S33 tripeptidyl aminopeptidase-like C-terminal" evidence="7">
    <location>
        <begin position="431"/>
        <end position="530"/>
    </location>
</feature>
<feature type="chain" id="PRO_5009250990" evidence="5">
    <location>
        <begin position="30"/>
        <end position="532"/>
    </location>
</feature>
<dbReference type="PANTHER" id="PTHR43248">
    <property type="entry name" value="2-SUCCINYL-6-HYDROXY-2,4-CYCLOHEXADIENE-1-CARBOXYLATE SYNTHASE"/>
    <property type="match status" value="1"/>
</dbReference>
<dbReference type="RefSeq" id="WP_090477313.1">
    <property type="nucleotide sequence ID" value="NZ_LT629710.1"/>
</dbReference>
<dbReference type="EMBL" id="LT629710">
    <property type="protein sequence ID" value="SDP17336.1"/>
    <property type="molecule type" value="Genomic_DNA"/>
</dbReference>
<dbReference type="GO" id="GO:0016787">
    <property type="term" value="F:hydrolase activity"/>
    <property type="evidence" value="ECO:0007669"/>
    <property type="project" value="UniProtKB-KW"/>
</dbReference>
<keyword evidence="3" id="KW-0378">Hydrolase</keyword>
<evidence type="ECO:0000256" key="1">
    <source>
        <dbReference type="ARBA" id="ARBA00010088"/>
    </source>
</evidence>
<evidence type="ECO:0000256" key="4">
    <source>
        <dbReference type="SAM" id="MobiDB-lite"/>
    </source>
</evidence>
<evidence type="ECO:0000256" key="2">
    <source>
        <dbReference type="ARBA" id="ARBA00022729"/>
    </source>
</evidence>
<evidence type="ECO:0000256" key="5">
    <source>
        <dbReference type="SAM" id="SignalP"/>
    </source>
</evidence>
<proteinExistence type="inferred from homology"/>
<dbReference type="STRING" id="1090615.SAMN04515671_3116"/>
<dbReference type="AlphaFoldDB" id="A0A1H0QKS5"/>
<evidence type="ECO:0000259" key="7">
    <source>
        <dbReference type="Pfam" id="PF08386"/>
    </source>
</evidence>
<feature type="signal peptide" evidence="5">
    <location>
        <begin position="1"/>
        <end position="29"/>
    </location>
</feature>
<dbReference type="InterPro" id="IPR029058">
    <property type="entry name" value="AB_hydrolase_fold"/>
</dbReference>
<dbReference type="InterPro" id="IPR000073">
    <property type="entry name" value="AB_hydrolase_1"/>
</dbReference>
<gene>
    <name evidence="8" type="ORF">SAMN04515671_3116</name>
</gene>
<evidence type="ECO:0000313" key="9">
    <source>
        <dbReference type="Proteomes" id="UP000198741"/>
    </source>
</evidence>
<dbReference type="Pfam" id="PF00561">
    <property type="entry name" value="Abhydrolase_1"/>
    <property type="match status" value="1"/>
</dbReference>
<dbReference type="Pfam" id="PF08386">
    <property type="entry name" value="Abhydrolase_4"/>
    <property type="match status" value="1"/>
</dbReference>
<sequence>MRRVRPHRPAARRRTAVLALTAAVTTLVAGCTVGPSTRPPLATSGADGAAAVPQSTASTMPTGPGGPGRASDPISWSSCDPQIQTRSSGRTFHLSCAQVQVPKSYSAADSGTFVVSVARATTDSTPAAAPPLVVIEDEAGRNGTHQIATVAGQLPAEILQHFAVIVVDIRGTGDSVPIDCVSGANSADLLSLGADPTTSVAGTLLADLSRQLTFDCGDLVGPDLSDYSSISAADDLDTVRAALGADKIALLGRGFGATLGAVYANRYPGRVGAAVLDGPSDPSLTPDKQATLQAAALQQALTSFTSACATFTGGCPLGSDPAKAVTSLVADLGDVGAPTSDHQEITGGSVLLLLTQQLGDPSGWPALASALADARKQQYDAIAELLLAPLGADNPQEQQAGRLVYQCNDTAQRLSGAALTTAANAARAAAPLFGPFLTGLVGVCGSWPAPDTALGPVTATGAAPILIVGSVDDPVSPFTGVRSLTAQMDSATLLTWQSGTHGGYLASKCVTSAADAYLLRGTMPATGMLCPP</sequence>
<keyword evidence="2 5" id="KW-0732">Signal</keyword>
<reference evidence="8 9" key="1">
    <citation type="submission" date="2016-10" db="EMBL/GenBank/DDBJ databases">
        <authorList>
            <person name="de Groot N.N."/>
        </authorList>
    </citation>
    <scope>NUCLEOTIDE SEQUENCE [LARGE SCALE GENOMIC DNA]</scope>
    <source>
        <strain evidence="9">P4-7,KCTC 19426,CECT 7604</strain>
    </source>
</reference>
<keyword evidence="9" id="KW-1185">Reference proteome</keyword>
<dbReference type="PROSITE" id="PS51257">
    <property type="entry name" value="PROKAR_LIPOPROTEIN"/>
    <property type="match status" value="1"/>
</dbReference>
<comment type="similarity">
    <text evidence="1">Belongs to the peptidase S33 family.</text>
</comment>
<dbReference type="Gene3D" id="3.40.50.1820">
    <property type="entry name" value="alpha/beta hydrolase"/>
    <property type="match status" value="1"/>
</dbReference>
<dbReference type="Proteomes" id="UP000198741">
    <property type="component" value="Chromosome I"/>
</dbReference>
<dbReference type="InterPro" id="IPR013595">
    <property type="entry name" value="Pept_S33_TAP-like_C"/>
</dbReference>
<evidence type="ECO:0000259" key="6">
    <source>
        <dbReference type="Pfam" id="PF00561"/>
    </source>
</evidence>
<feature type="domain" description="AB hydrolase-1" evidence="6">
    <location>
        <begin position="159"/>
        <end position="313"/>
    </location>
</feature>
<dbReference type="InterPro" id="IPR051601">
    <property type="entry name" value="Serine_prot/Carboxylest_S33"/>
</dbReference>
<feature type="region of interest" description="Disordered" evidence="4">
    <location>
        <begin position="32"/>
        <end position="73"/>
    </location>
</feature>
<name>A0A1H0QKS5_9ACTN</name>